<proteinExistence type="predicted"/>
<dbReference type="GO" id="GO:0005886">
    <property type="term" value="C:plasma membrane"/>
    <property type="evidence" value="ECO:0007669"/>
    <property type="project" value="TreeGrafter"/>
</dbReference>
<dbReference type="Gene3D" id="3.60.20.40">
    <property type="match status" value="1"/>
</dbReference>
<dbReference type="PANTHER" id="PTHR11686:SF9">
    <property type="entry name" value="RE13973P"/>
    <property type="match status" value="1"/>
</dbReference>
<accession>A0A368H3H2</accession>
<dbReference type="InterPro" id="IPR043137">
    <property type="entry name" value="GGT_ssub_C"/>
</dbReference>
<name>A0A368H3H2_ANCCA</name>
<feature type="binding site" evidence="1">
    <location>
        <position position="130"/>
    </location>
    <ligand>
        <name>L-glutamate</name>
        <dbReference type="ChEBI" id="CHEBI:29985"/>
    </ligand>
</feature>
<dbReference type="Proteomes" id="UP000252519">
    <property type="component" value="Unassembled WGS sequence"/>
</dbReference>
<dbReference type="SUPFAM" id="SSF56235">
    <property type="entry name" value="N-terminal nucleophile aminohydrolases (Ntn hydrolases)"/>
    <property type="match status" value="1"/>
</dbReference>
<dbReference type="PRINTS" id="PR01210">
    <property type="entry name" value="GGTRANSPTASE"/>
</dbReference>
<feature type="binding site" evidence="1">
    <location>
        <begin position="107"/>
        <end position="108"/>
    </location>
    <ligand>
        <name>L-glutamate</name>
        <dbReference type="ChEBI" id="CHEBI:29985"/>
    </ligand>
</feature>
<evidence type="ECO:0000256" key="1">
    <source>
        <dbReference type="PIRSR" id="PIRSR600101-2"/>
    </source>
</evidence>
<dbReference type="GO" id="GO:0036374">
    <property type="term" value="F:glutathione hydrolase activity"/>
    <property type="evidence" value="ECO:0007669"/>
    <property type="project" value="InterPro"/>
</dbReference>
<organism evidence="3 4">
    <name type="scientific">Ancylostoma caninum</name>
    <name type="common">Dog hookworm</name>
    <dbReference type="NCBI Taxonomy" id="29170"/>
    <lineage>
        <taxon>Eukaryota</taxon>
        <taxon>Metazoa</taxon>
        <taxon>Ecdysozoa</taxon>
        <taxon>Nematoda</taxon>
        <taxon>Chromadorea</taxon>
        <taxon>Rhabditida</taxon>
        <taxon>Rhabditina</taxon>
        <taxon>Rhabditomorpha</taxon>
        <taxon>Strongyloidea</taxon>
        <taxon>Ancylostomatidae</taxon>
        <taxon>Ancylostomatinae</taxon>
        <taxon>Ancylostoma</taxon>
    </lineage>
</organism>
<dbReference type="PANTHER" id="PTHR11686">
    <property type="entry name" value="GAMMA GLUTAMYL TRANSPEPTIDASE"/>
    <property type="match status" value="1"/>
</dbReference>
<feature type="binding site" evidence="1">
    <location>
        <begin position="58"/>
        <end position="60"/>
    </location>
    <ligand>
        <name>L-glutamate</name>
        <dbReference type="ChEBI" id="CHEBI:29985"/>
    </ligand>
</feature>
<dbReference type="EMBL" id="JOJR01000029">
    <property type="protein sequence ID" value="RCN49825.1"/>
    <property type="molecule type" value="Genomic_DNA"/>
</dbReference>
<gene>
    <name evidence="3" type="ORF">ANCCAN_04068</name>
</gene>
<reference evidence="3 4" key="1">
    <citation type="submission" date="2014-10" db="EMBL/GenBank/DDBJ databases">
        <title>Draft genome of the hookworm Ancylostoma caninum.</title>
        <authorList>
            <person name="Mitreva M."/>
        </authorList>
    </citation>
    <scope>NUCLEOTIDE SEQUENCE [LARGE SCALE GENOMIC DNA]</scope>
    <source>
        <strain evidence="3 4">Baltimore</strain>
    </source>
</reference>
<feature type="compositionally biased region" description="Basic and acidic residues" evidence="2">
    <location>
        <begin position="1"/>
        <end position="11"/>
    </location>
</feature>
<protein>
    <recommendedName>
        <fullName evidence="5">Gamma-glutamyltranspeptidase</fullName>
    </recommendedName>
</protein>
<dbReference type="Pfam" id="PF01019">
    <property type="entry name" value="G_glu_transpept"/>
    <property type="match status" value="1"/>
</dbReference>
<dbReference type="GO" id="GO:0006751">
    <property type="term" value="P:glutathione catabolic process"/>
    <property type="evidence" value="ECO:0007669"/>
    <property type="project" value="InterPro"/>
</dbReference>
<dbReference type="STRING" id="29170.A0A368H3H2"/>
<dbReference type="InterPro" id="IPR000101">
    <property type="entry name" value="GGT_peptidase"/>
</dbReference>
<comment type="caution">
    <text evidence="3">The sequence shown here is derived from an EMBL/GenBank/DDBJ whole genome shotgun (WGS) entry which is preliminary data.</text>
</comment>
<keyword evidence="4" id="KW-1185">Reference proteome</keyword>
<dbReference type="OrthoDB" id="5805374at2759"/>
<sequence length="199" mass="22055">MDAMGDRRNNTLEDSEEDVDDVDDVDVSKLLWNLHEDSVGSHINVVDRGGMAVSLSSTINDRFGSVRRSEKSGFVWNNAMSGFTIYDKEDSEDTHANAVEGRKRPRTSMAPFMLFDPYGQLLGCFGTTGSLNSILGIAQVLLHRILFDMTLLSELRNGLSLNPMLLTDSVVHSLERSQNGSLRSVCDFRDGVDQCARGY</sequence>
<feature type="region of interest" description="Disordered" evidence="2">
    <location>
        <begin position="1"/>
        <end position="20"/>
    </location>
</feature>
<dbReference type="AlphaFoldDB" id="A0A368H3H2"/>
<evidence type="ECO:0000256" key="2">
    <source>
        <dbReference type="SAM" id="MobiDB-lite"/>
    </source>
</evidence>
<evidence type="ECO:0000313" key="4">
    <source>
        <dbReference type="Proteomes" id="UP000252519"/>
    </source>
</evidence>
<evidence type="ECO:0008006" key="5">
    <source>
        <dbReference type="Google" id="ProtNLM"/>
    </source>
</evidence>
<evidence type="ECO:0000313" key="3">
    <source>
        <dbReference type="EMBL" id="RCN49825.1"/>
    </source>
</evidence>
<dbReference type="InterPro" id="IPR029055">
    <property type="entry name" value="Ntn_hydrolases_N"/>
</dbReference>